<name>A0A0A9GMN3_ARUDO</name>
<sequence>MWSWASVAQRTALSIIYILISLNAGERATWRWPPVMGSHRKKCFFFRLRTKTRPWGQGEVCRRGCGPANPAWE</sequence>
<reference evidence="1" key="2">
    <citation type="journal article" date="2015" name="Data Brief">
        <title>Shoot transcriptome of the giant reed, Arundo donax.</title>
        <authorList>
            <person name="Barrero R.A."/>
            <person name="Guerrero F.D."/>
            <person name="Moolhuijzen P."/>
            <person name="Goolsby J.A."/>
            <person name="Tidwell J."/>
            <person name="Bellgard S.E."/>
            <person name="Bellgard M.I."/>
        </authorList>
    </citation>
    <scope>NUCLEOTIDE SEQUENCE</scope>
    <source>
        <tissue evidence="1">Shoot tissue taken approximately 20 cm above the soil surface</tissue>
    </source>
</reference>
<protein>
    <submittedName>
        <fullName evidence="1">Uncharacterized protein</fullName>
    </submittedName>
</protein>
<dbReference type="EMBL" id="GBRH01173262">
    <property type="protein sequence ID" value="JAE24634.1"/>
    <property type="molecule type" value="Transcribed_RNA"/>
</dbReference>
<proteinExistence type="predicted"/>
<reference evidence="1" key="1">
    <citation type="submission" date="2014-09" db="EMBL/GenBank/DDBJ databases">
        <authorList>
            <person name="Magalhaes I.L.F."/>
            <person name="Oliveira U."/>
            <person name="Santos F.R."/>
            <person name="Vidigal T.H.D.A."/>
            <person name="Brescovit A.D."/>
            <person name="Santos A.J."/>
        </authorList>
    </citation>
    <scope>NUCLEOTIDE SEQUENCE</scope>
    <source>
        <tissue evidence="1">Shoot tissue taken approximately 20 cm above the soil surface</tissue>
    </source>
</reference>
<organism evidence="1">
    <name type="scientific">Arundo donax</name>
    <name type="common">Giant reed</name>
    <name type="synonym">Donax arundinaceus</name>
    <dbReference type="NCBI Taxonomy" id="35708"/>
    <lineage>
        <taxon>Eukaryota</taxon>
        <taxon>Viridiplantae</taxon>
        <taxon>Streptophyta</taxon>
        <taxon>Embryophyta</taxon>
        <taxon>Tracheophyta</taxon>
        <taxon>Spermatophyta</taxon>
        <taxon>Magnoliopsida</taxon>
        <taxon>Liliopsida</taxon>
        <taxon>Poales</taxon>
        <taxon>Poaceae</taxon>
        <taxon>PACMAD clade</taxon>
        <taxon>Arundinoideae</taxon>
        <taxon>Arundineae</taxon>
        <taxon>Arundo</taxon>
    </lineage>
</organism>
<accession>A0A0A9GMN3</accession>
<dbReference type="AlphaFoldDB" id="A0A0A9GMN3"/>
<evidence type="ECO:0000313" key="1">
    <source>
        <dbReference type="EMBL" id="JAE24634.1"/>
    </source>
</evidence>